<proteinExistence type="predicted"/>
<organism evidence="2 3">
    <name type="scientific">Jeotgalicoccus aerolatus</name>
    <dbReference type="NCBI Taxonomy" id="709510"/>
    <lineage>
        <taxon>Bacteria</taxon>
        <taxon>Bacillati</taxon>
        <taxon>Bacillota</taxon>
        <taxon>Bacilli</taxon>
        <taxon>Bacillales</taxon>
        <taxon>Staphylococcaceae</taxon>
        <taxon>Jeotgalicoccus</taxon>
    </lineage>
</organism>
<dbReference type="OrthoDB" id="2988436at2"/>
<dbReference type="STRING" id="586411.SAMN05216187_108106"/>
<accession>A0A1G9BTE4</accession>
<feature type="domain" description="GmrSD restriction endonucleases N-terminal" evidence="1">
    <location>
        <begin position="32"/>
        <end position="154"/>
    </location>
</feature>
<gene>
    <name evidence="2" type="ORF">SAMN05216187_108106</name>
</gene>
<dbReference type="EMBL" id="FNFI01000008">
    <property type="protein sequence ID" value="SDK42729.1"/>
    <property type="molecule type" value="Genomic_DNA"/>
</dbReference>
<dbReference type="AlphaFoldDB" id="A0A1G9BTE4"/>
<evidence type="ECO:0000313" key="2">
    <source>
        <dbReference type="EMBL" id="SDK42729.1"/>
    </source>
</evidence>
<dbReference type="SUPFAM" id="SSF110849">
    <property type="entry name" value="ParB/Sulfiredoxin"/>
    <property type="match status" value="1"/>
</dbReference>
<dbReference type="Proteomes" id="UP000242700">
    <property type="component" value="Unassembled WGS sequence"/>
</dbReference>
<protein>
    <submittedName>
        <fullName evidence="2">ParB-like nuclease domain-containing protein</fullName>
    </submittedName>
</protein>
<dbReference type="InterPro" id="IPR036086">
    <property type="entry name" value="ParB/Sulfiredoxin_sf"/>
</dbReference>
<name>A0A1G9BTE4_9STAP</name>
<dbReference type="RefSeq" id="WP_092598480.1">
    <property type="nucleotide sequence ID" value="NZ_FNFI01000008.1"/>
</dbReference>
<dbReference type="Pfam" id="PF03235">
    <property type="entry name" value="GmrSD_N"/>
    <property type="match status" value="1"/>
</dbReference>
<dbReference type="Gene3D" id="3.90.1530.10">
    <property type="entry name" value="Conserved hypothetical protein from pyrococcus furiosus pfu- 392566-001, ParB domain"/>
    <property type="match status" value="1"/>
</dbReference>
<evidence type="ECO:0000313" key="3">
    <source>
        <dbReference type="Proteomes" id="UP000242700"/>
    </source>
</evidence>
<reference evidence="3" key="1">
    <citation type="submission" date="2016-10" db="EMBL/GenBank/DDBJ databases">
        <authorList>
            <person name="Varghese N."/>
            <person name="Submissions S."/>
        </authorList>
    </citation>
    <scope>NUCLEOTIDE SEQUENCE [LARGE SCALE GENOMIC DNA]</scope>
    <source>
        <strain evidence="3">CGMCC 1.8911</strain>
    </source>
</reference>
<sequence>MNTKVYPVAYSVYETTDYEDFNFLEENRDISTNHVNRLIESIKQGYTFPPLIVDEDMNVVDGQHRLKAHQKTGKPVQFIIQVDMKENTLQKANSDVVKWTTPQHVEYHIKQGNKNYEKLKEFKEYTEMPWAQATRILGTSKDSRVHSVAKILEYGLFEVKHEDDAYAFADDVIMRFRMEKPTGKIISAIKNIYDAGADTKRLVTAINVTEDELMLLNTIPKIIETIVKVYNKDLKKSEQIKFTQYDNGQYRLTI</sequence>
<dbReference type="InterPro" id="IPR004919">
    <property type="entry name" value="GmrSD_N"/>
</dbReference>
<evidence type="ECO:0000259" key="1">
    <source>
        <dbReference type="Pfam" id="PF03235"/>
    </source>
</evidence>